<keyword evidence="4" id="KW-1185">Reference proteome</keyword>
<dbReference type="OrthoDB" id="120976at2759"/>
<name>A0A9Q1CNV7_HOLLE</name>
<accession>A0A9Q1CNV7</accession>
<organism evidence="3 4">
    <name type="scientific">Holothuria leucospilota</name>
    <name type="common">Black long sea cucumber</name>
    <name type="synonym">Mertensiothuria leucospilota</name>
    <dbReference type="NCBI Taxonomy" id="206669"/>
    <lineage>
        <taxon>Eukaryota</taxon>
        <taxon>Metazoa</taxon>
        <taxon>Echinodermata</taxon>
        <taxon>Eleutherozoa</taxon>
        <taxon>Echinozoa</taxon>
        <taxon>Holothuroidea</taxon>
        <taxon>Aspidochirotacea</taxon>
        <taxon>Aspidochirotida</taxon>
        <taxon>Holothuriidae</taxon>
        <taxon>Holothuria</taxon>
    </lineage>
</organism>
<keyword evidence="1" id="KW-0812">Transmembrane</keyword>
<dbReference type="Proteomes" id="UP001152320">
    <property type="component" value="Chromosome 1"/>
</dbReference>
<evidence type="ECO:0000313" key="3">
    <source>
        <dbReference type="EMBL" id="KAJ8048336.1"/>
    </source>
</evidence>
<dbReference type="Pfam" id="PF05729">
    <property type="entry name" value="NACHT"/>
    <property type="match status" value="1"/>
</dbReference>
<dbReference type="Gene3D" id="3.40.50.300">
    <property type="entry name" value="P-loop containing nucleotide triphosphate hydrolases"/>
    <property type="match status" value="1"/>
</dbReference>
<feature type="transmembrane region" description="Helical" evidence="1">
    <location>
        <begin position="274"/>
        <end position="293"/>
    </location>
</feature>
<evidence type="ECO:0000256" key="1">
    <source>
        <dbReference type="SAM" id="Phobius"/>
    </source>
</evidence>
<reference evidence="3" key="1">
    <citation type="submission" date="2021-10" db="EMBL/GenBank/DDBJ databases">
        <title>Tropical sea cucumber genome reveals ecological adaptation and Cuvierian tubules defense mechanism.</title>
        <authorList>
            <person name="Chen T."/>
        </authorList>
    </citation>
    <scope>NUCLEOTIDE SEQUENCE</scope>
    <source>
        <strain evidence="3">Nanhai2018</strain>
        <tissue evidence="3">Muscle</tissue>
    </source>
</reference>
<dbReference type="AlphaFoldDB" id="A0A9Q1CNV7"/>
<dbReference type="InterPro" id="IPR007111">
    <property type="entry name" value="NACHT_NTPase"/>
</dbReference>
<evidence type="ECO:0000259" key="2">
    <source>
        <dbReference type="PROSITE" id="PS50837"/>
    </source>
</evidence>
<dbReference type="PANTHER" id="PTHR46312:SF2">
    <property type="entry name" value="NUCLEOTIDE-BINDING OLIGOMERIZATION DOMAIN-CONTAINING PROTEIN 2-LIKE"/>
    <property type="match status" value="1"/>
</dbReference>
<comment type="caution">
    <text evidence="3">The sequence shown here is derived from an EMBL/GenBank/DDBJ whole genome shotgun (WGS) entry which is preliminary data.</text>
</comment>
<evidence type="ECO:0000313" key="4">
    <source>
        <dbReference type="Proteomes" id="UP001152320"/>
    </source>
</evidence>
<protein>
    <submittedName>
        <fullName evidence="3">Protein NLRC5</fullName>
    </submittedName>
</protein>
<dbReference type="PROSITE" id="PS50837">
    <property type="entry name" value="NACHT"/>
    <property type="match status" value="1"/>
</dbReference>
<proteinExistence type="predicted"/>
<dbReference type="SUPFAM" id="SSF52540">
    <property type="entry name" value="P-loop containing nucleoside triphosphate hydrolases"/>
    <property type="match status" value="1"/>
</dbReference>
<gene>
    <name evidence="3" type="ORF">HOLleu_00608</name>
</gene>
<keyword evidence="1" id="KW-0472">Membrane</keyword>
<sequence>MSWKVSLQNRQLALGERLDKLQDTLQDKKTKFKKQLRNKYKKLFGGIRPVPFLREKYNIEKLYVESEIKFLEDSQGGGNHDRQKWTRLSSYKKIFTDSRVKSKRYIVDGEPGIGKSTLALRITHDWCLETSPMDDFEIVILLRLRQCKKSPSFYSAIKQQLLPKDSKLSENDIENILNGSTTLVILDGYDEFPGKGSGETNIEDIITGEMLPDCDVILMTRTSCLPEDVSCETMRIRMWGFENAARHTYIRNVVARGDAEKAGKINQLLNENPVIGGLCTIPLFFVMISYLIYENESCRNLRSSTELLRLVVACFHGHDEIKKTDENKRNDRKLAKDHHKLDKVAFEGLSGDIQQTSWKRDKIRGRIGDDFYDDCVRVGILIEDDVFDFDTIEYKT</sequence>
<feature type="domain" description="NACHT" evidence="2">
    <location>
        <begin position="103"/>
        <end position="223"/>
    </location>
</feature>
<dbReference type="PANTHER" id="PTHR46312">
    <property type="entry name" value="NACHT DOMAIN-CONTAINING PROTEIN"/>
    <property type="match status" value="1"/>
</dbReference>
<dbReference type="EMBL" id="JAIZAY010000001">
    <property type="protein sequence ID" value="KAJ8048336.1"/>
    <property type="molecule type" value="Genomic_DNA"/>
</dbReference>
<dbReference type="InterPro" id="IPR027417">
    <property type="entry name" value="P-loop_NTPase"/>
</dbReference>
<keyword evidence="1" id="KW-1133">Transmembrane helix</keyword>